<dbReference type="Proteomes" id="UP000187209">
    <property type="component" value="Unassembled WGS sequence"/>
</dbReference>
<organism evidence="1 2">
    <name type="scientific">Stentor coeruleus</name>
    <dbReference type="NCBI Taxonomy" id="5963"/>
    <lineage>
        <taxon>Eukaryota</taxon>
        <taxon>Sar</taxon>
        <taxon>Alveolata</taxon>
        <taxon>Ciliophora</taxon>
        <taxon>Postciliodesmatophora</taxon>
        <taxon>Heterotrichea</taxon>
        <taxon>Heterotrichida</taxon>
        <taxon>Stentoridae</taxon>
        <taxon>Stentor</taxon>
    </lineage>
</organism>
<proteinExistence type="predicted"/>
<sequence>MLNSKDIEIQADMPECVLESKPKYILDYIPDYRIMSTEACLKRTMIKKKISRLKNPLETMPQYKKRIFRIYKEQNMGTDSVFFEKQTPDFRISGSRCGSVDTSGKKTMSFSNYGISFTSIRTKNKILPRIPQKVHKRREHSFF</sequence>
<evidence type="ECO:0000313" key="1">
    <source>
        <dbReference type="EMBL" id="OMJ95487.1"/>
    </source>
</evidence>
<comment type="caution">
    <text evidence="1">The sequence shown here is derived from an EMBL/GenBank/DDBJ whole genome shotgun (WGS) entry which is preliminary data.</text>
</comment>
<reference evidence="1 2" key="1">
    <citation type="submission" date="2016-11" db="EMBL/GenBank/DDBJ databases">
        <title>The macronuclear genome of Stentor coeruleus: a giant cell with tiny introns.</title>
        <authorList>
            <person name="Slabodnick M."/>
            <person name="Ruby J.G."/>
            <person name="Reiff S.B."/>
            <person name="Swart E.C."/>
            <person name="Gosai S."/>
            <person name="Prabakaran S."/>
            <person name="Witkowska E."/>
            <person name="Larue G.E."/>
            <person name="Fisher S."/>
            <person name="Freeman R.M."/>
            <person name="Gunawardena J."/>
            <person name="Chu W."/>
            <person name="Stover N.A."/>
            <person name="Gregory B.D."/>
            <person name="Nowacki M."/>
            <person name="Derisi J."/>
            <person name="Roy S.W."/>
            <person name="Marshall W.F."/>
            <person name="Sood P."/>
        </authorList>
    </citation>
    <scope>NUCLEOTIDE SEQUENCE [LARGE SCALE GENOMIC DNA]</scope>
    <source>
        <strain evidence="1">WM001</strain>
    </source>
</reference>
<protein>
    <submittedName>
        <fullName evidence="1">Uncharacterized protein</fullName>
    </submittedName>
</protein>
<dbReference type="AlphaFoldDB" id="A0A1R2D2I6"/>
<accession>A0A1R2D2I6</accession>
<evidence type="ECO:0000313" key="2">
    <source>
        <dbReference type="Proteomes" id="UP000187209"/>
    </source>
</evidence>
<keyword evidence="2" id="KW-1185">Reference proteome</keyword>
<name>A0A1R2D2I6_9CILI</name>
<dbReference type="EMBL" id="MPUH01000011">
    <property type="protein sequence ID" value="OMJ95487.1"/>
    <property type="molecule type" value="Genomic_DNA"/>
</dbReference>
<gene>
    <name evidence="1" type="ORF">SteCoe_1080</name>
</gene>